<feature type="transmembrane region" description="Helical" evidence="6">
    <location>
        <begin position="54"/>
        <end position="74"/>
    </location>
</feature>
<dbReference type="Pfam" id="PF04145">
    <property type="entry name" value="Ctr"/>
    <property type="match status" value="1"/>
</dbReference>
<keyword evidence="2 6" id="KW-0812">Transmembrane</keyword>
<dbReference type="AlphaFoldDB" id="A0A6J0JTS4"/>
<comment type="subcellular location">
    <subcellularLocation>
        <location evidence="6">Membrane</location>
        <topology evidence="6">Multi-pass membrane protein</topology>
    </subcellularLocation>
</comment>
<evidence type="ECO:0000256" key="4">
    <source>
        <dbReference type="ARBA" id="ARBA00022989"/>
    </source>
</evidence>
<keyword evidence="6" id="KW-0406">Ion transport</keyword>
<name>A0A6J0JTS4_RAPSA</name>
<dbReference type="GO" id="GO:0005375">
    <property type="term" value="F:copper ion transmembrane transporter activity"/>
    <property type="evidence" value="ECO:0007669"/>
    <property type="project" value="UniProtKB-UniRule"/>
</dbReference>
<evidence type="ECO:0000256" key="1">
    <source>
        <dbReference type="ARBA" id="ARBA00006921"/>
    </source>
</evidence>
<dbReference type="PANTHER" id="PTHR12483">
    <property type="entry name" value="SOLUTE CARRIER FAMILY 31 COPPER TRANSPORTERS"/>
    <property type="match status" value="1"/>
</dbReference>
<keyword evidence="5 6" id="KW-0472">Membrane</keyword>
<keyword evidence="4 6" id="KW-1133">Transmembrane helix</keyword>
<dbReference type="GO" id="GO:0005886">
    <property type="term" value="C:plasma membrane"/>
    <property type="evidence" value="ECO:0007669"/>
    <property type="project" value="TreeGrafter"/>
</dbReference>
<dbReference type="KEGG" id="rsz:108811513"/>
<evidence type="ECO:0000313" key="7">
    <source>
        <dbReference type="Proteomes" id="UP000504610"/>
    </source>
</evidence>
<accession>A0A6J0JTS4</accession>
<dbReference type="InterPro" id="IPR007274">
    <property type="entry name" value="Cop_transporter"/>
</dbReference>
<dbReference type="RefSeq" id="XP_056844106.1">
    <property type="nucleotide sequence ID" value="XM_056988126.1"/>
</dbReference>
<evidence type="ECO:0000256" key="5">
    <source>
        <dbReference type="ARBA" id="ARBA00023136"/>
    </source>
</evidence>
<gene>
    <name evidence="8" type="primary">LOC108811513</name>
    <name evidence="9" type="synonym">LOC130496231</name>
</gene>
<dbReference type="RefSeq" id="XP_018439072.1">
    <property type="nucleotide sequence ID" value="XM_018583570.2"/>
</dbReference>
<dbReference type="Proteomes" id="UP000504610">
    <property type="component" value="Chromosome 6"/>
</dbReference>
<reference evidence="7" key="1">
    <citation type="journal article" date="2019" name="Database">
        <title>The radish genome database (RadishGD): an integrated information resource for radish genomics.</title>
        <authorList>
            <person name="Yu H.J."/>
            <person name="Baek S."/>
            <person name="Lee Y.J."/>
            <person name="Cho A."/>
            <person name="Mun J.H."/>
        </authorList>
    </citation>
    <scope>NUCLEOTIDE SEQUENCE [LARGE SCALE GENOMIC DNA]</scope>
    <source>
        <strain evidence="7">cv. WK10039</strain>
    </source>
</reference>
<dbReference type="PANTHER" id="PTHR12483:SF81">
    <property type="entry name" value="COPPER TRANSPORTER 3"/>
    <property type="match status" value="1"/>
</dbReference>
<keyword evidence="7" id="KW-1185">Reference proteome</keyword>
<sequence>MNGMSGSSQTAPAPSPSAFFQHRRRHHGGMMHMTFFWGKNTEVLFDGWPGTNLTMYWVCLASIFVFSAFSEYISRCGVMKAGPASFGGGLIQTVVYTVRAGLSYLIMLAVMSFNGGVFLAAMAGFGLGFMIFGSRSFKDTGSNNNHTEVQSHC</sequence>
<evidence type="ECO:0000256" key="3">
    <source>
        <dbReference type="ARBA" id="ARBA00022796"/>
    </source>
</evidence>
<evidence type="ECO:0000256" key="2">
    <source>
        <dbReference type="ARBA" id="ARBA00022692"/>
    </source>
</evidence>
<keyword evidence="6" id="KW-0186">Copper</keyword>
<dbReference type="GeneID" id="108811513"/>
<protein>
    <recommendedName>
        <fullName evidence="6">Copper transport protein</fullName>
    </recommendedName>
</protein>
<organism evidence="7 8">
    <name type="scientific">Raphanus sativus</name>
    <name type="common">Radish</name>
    <name type="synonym">Raphanus raphanistrum var. sativus</name>
    <dbReference type="NCBI Taxonomy" id="3726"/>
    <lineage>
        <taxon>Eukaryota</taxon>
        <taxon>Viridiplantae</taxon>
        <taxon>Streptophyta</taxon>
        <taxon>Embryophyta</taxon>
        <taxon>Tracheophyta</taxon>
        <taxon>Spermatophyta</taxon>
        <taxon>Magnoliopsida</taxon>
        <taxon>eudicotyledons</taxon>
        <taxon>Gunneridae</taxon>
        <taxon>Pentapetalae</taxon>
        <taxon>rosids</taxon>
        <taxon>malvids</taxon>
        <taxon>Brassicales</taxon>
        <taxon>Brassicaceae</taxon>
        <taxon>Brassiceae</taxon>
        <taxon>Raphanus</taxon>
    </lineage>
</organism>
<keyword evidence="6" id="KW-0813">Transport</keyword>
<evidence type="ECO:0000256" key="6">
    <source>
        <dbReference type="RuleBase" id="RU367022"/>
    </source>
</evidence>
<reference evidence="8 9" key="2">
    <citation type="submission" date="2025-04" db="UniProtKB">
        <authorList>
            <consortium name="RefSeq"/>
        </authorList>
    </citation>
    <scope>IDENTIFICATION</scope>
    <source>
        <tissue evidence="8 9">Leaf</tissue>
    </source>
</reference>
<dbReference type="KEGG" id="rsz:130496231"/>
<dbReference type="OrthoDB" id="73901at2759"/>
<evidence type="ECO:0000313" key="8">
    <source>
        <dbReference type="RefSeq" id="XP_018439072.1"/>
    </source>
</evidence>
<comment type="similarity">
    <text evidence="1 6">Belongs to the copper transporter (Ctr) (TC 1.A.56) family. SLC31A subfamily.</text>
</comment>
<keyword evidence="3 6" id="KW-0187">Copper transport</keyword>
<proteinExistence type="inferred from homology"/>
<evidence type="ECO:0000313" key="9">
    <source>
        <dbReference type="RefSeq" id="XP_056844106.1"/>
    </source>
</evidence>